<dbReference type="PROSITE" id="PS50994">
    <property type="entry name" value="INTEGRASE"/>
    <property type="match status" value="1"/>
</dbReference>
<evidence type="ECO:0000259" key="1">
    <source>
        <dbReference type="PROSITE" id="PS50994"/>
    </source>
</evidence>
<dbReference type="InterPro" id="IPR036397">
    <property type="entry name" value="RNaseH_sf"/>
</dbReference>
<dbReference type="AlphaFoldDB" id="A0A485LQL8"/>
<dbReference type="EMBL" id="VJMH01007317">
    <property type="protein sequence ID" value="KAF0684161.1"/>
    <property type="molecule type" value="Genomic_DNA"/>
</dbReference>
<reference evidence="2" key="2">
    <citation type="submission" date="2019-06" db="EMBL/GenBank/DDBJ databases">
        <title>Genomics analysis of Aphanomyces spp. identifies a new class of oomycete effector associated with host adaptation.</title>
        <authorList>
            <person name="Gaulin E."/>
        </authorList>
    </citation>
    <scope>NUCLEOTIDE SEQUENCE</scope>
    <source>
        <strain evidence="2">CBS 578.67</strain>
    </source>
</reference>
<gene>
    <name evidence="3" type="primary">Aste57867_23843</name>
    <name evidence="2" type="ORF">As57867_023770</name>
    <name evidence="3" type="ORF">ASTE57867_23843</name>
</gene>
<dbReference type="PANTHER" id="PTHR35046:SF26">
    <property type="entry name" value="RNA-DIRECTED DNA POLYMERASE"/>
    <property type="match status" value="1"/>
</dbReference>
<accession>A0A485LQL8</accession>
<name>A0A485LQL8_9STRA</name>
<dbReference type="GO" id="GO:0003676">
    <property type="term" value="F:nucleic acid binding"/>
    <property type="evidence" value="ECO:0007669"/>
    <property type="project" value="InterPro"/>
</dbReference>
<dbReference type="OrthoDB" id="166633at2759"/>
<dbReference type="PANTHER" id="PTHR35046">
    <property type="entry name" value="ZINC KNUCKLE (CCHC-TYPE) FAMILY PROTEIN"/>
    <property type="match status" value="1"/>
</dbReference>
<dbReference type="GO" id="GO:0015074">
    <property type="term" value="P:DNA integration"/>
    <property type="evidence" value="ECO:0007669"/>
    <property type="project" value="InterPro"/>
</dbReference>
<proteinExistence type="predicted"/>
<feature type="domain" description="Integrase catalytic" evidence="1">
    <location>
        <begin position="3"/>
        <end position="95"/>
    </location>
</feature>
<dbReference type="InterPro" id="IPR012337">
    <property type="entry name" value="RNaseH-like_sf"/>
</dbReference>
<dbReference type="Gene3D" id="3.30.420.10">
    <property type="entry name" value="Ribonuclease H-like superfamily/Ribonuclease H"/>
    <property type="match status" value="1"/>
</dbReference>
<protein>
    <submittedName>
        <fullName evidence="3">Aste57867_23843 protein</fullName>
    </submittedName>
</protein>
<organism evidence="3 4">
    <name type="scientific">Aphanomyces stellatus</name>
    <dbReference type="NCBI Taxonomy" id="120398"/>
    <lineage>
        <taxon>Eukaryota</taxon>
        <taxon>Sar</taxon>
        <taxon>Stramenopiles</taxon>
        <taxon>Oomycota</taxon>
        <taxon>Saprolegniomycetes</taxon>
        <taxon>Saprolegniales</taxon>
        <taxon>Verrucalvaceae</taxon>
        <taxon>Aphanomyces</taxon>
    </lineage>
</organism>
<evidence type="ECO:0000313" key="2">
    <source>
        <dbReference type="EMBL" id="KAF0684161.1"/>
    </source>
</evidence>
<dbReference type="InterPro" id="IPR001584">
    <property type="entry name" value="Integrase_cat-core"/>
</dbReference>
<dbReference type="SUPFAM" id="SSF53098">
    <property type="entry name" value="Ribonuclease H-like"/>
    <property type="match status" value="1"/>
</dbReference>
<evidence type="ECO:0000313" key="4">
    <source>
        <dbReference type="Proteomes" id="UP000332933"/>
    </source>
</evidence>
<keyword evidence="4" id="KW-1185">Reference proteome</keyword>
<sequence>MPLPVPPACWHIVTMDFITGLLVSDEYDAILTVVDTLSKRPKYIPTYTTATAEDTARLFFQHVVAVHGPPTVIVSDRDPKFLKIDKKTNDRYLLN</sequence>
<dbReference type="EMBL" id="CAADRA010007343">
    <property type="protein sequence ID" value="VFU00486.1"/>
    <property type="molecule type" value="Genomic_DNA"/>
</dbReference>
<dbReference type="Proteomes" id="UP000332933">
    <property type="component" value="Unassembled WGS sequence"/>
</dbReference>
<evidence type="ECO:0000313" key="3">
    <source>
        <dbReference type="EMBL" id="VFU00486.1"/>
    </source>
</evidence>
<reference evidence="3 4" key="1">
    <citation type="submission" date="2019-03" db="EMBL/GenBank/DDBJ databases">
        <authorList>
            <person name="Gaulin E."/>
            <person name="Dumas B."/>
        </authorList>
    </citation>
    <scope>NUCLEOTIDE SEQUENCE [LARGE SCALE GENOMIC DNA]</scope>
    <source>
        <strain evidence="3">CBS 568.67</strain>
    </source>
</reference>